<evidence type="ECO:0000256" key="8">
    <source>
        <dbReference type="ARBA" id="ARBA00023211"/>
    </source>
</evidence>
<dbReference type="GO" id="GO:0004674">
    <property type="term" value="F:protein serine/threonine kinase activity"/>
    <property type="evidence" value="ECO:0007669"/>
    <property type="project" value="UniProtKB-KW"/>
</dbReference>
<dbReference type="PROSITE" id="PS50011">
    <property type="entry name" value="PROTEIN_KINASE_DOM"/>
    <property type="match status" value="1"/>
</dbReference>
<evidence type="ECO:0000256" key="2">
    <source>
        <dbReference type="ARBA" id="ARBA00012513"/>
    </source>
</evidence>
<accession>A0A898BD45</accession>
<evidence type="ECO:0000259" key="14">
    <source>
        <dbReference type="PROSITE" id="PS50011"/>
    </source>
</evidence>
<dbReference type="EC" id="2.7.11.1" evidence="2"/>
<dbReference type="Gene3D" id="3.30.310.80">
    <property type="entry name" value="Kinase associated domain 1, KA1"/>
    <property type="match status" value="1"/>
</dbReference>
<evidence type="ECO:0000313" key="16">
    <source>
        <dbReference type="EMBL" id="QSH71618.1"/>
    </source>
</evidence>
<evidence type="ECO:0000256" key="10">
    <source>
        <dbReference type="ARBA" id="ARBA00048679"/>
    </source>
</evidence>
<comment type="catalytic activity">
    <reaction evidence="9">
        <text>L-threonyl-[protein] + ATP = O-phospho-L-threonyl-[protein] + ADP + H(+)</text>
        <dbReference type="Rhea" id="RHEA:46608"/>
        <dbReference type="Rhea" id="RHEA-COMP:11060"/>
        <dbReference type="Rhea" id="RHEA-COMP:11605"/>
        <dbReference type="ChEBI" id="CHEBI:15378"/>
        <dbReference type="ChEBI" id="CHEBI:30013"/>
        <dbReference type="ChEBI" id="CHEBI:30616"/>
        <dbReference type="ChEBI" id="CHEBI:61977"/>
        <dbReference type="ChEBI" id="CHEBI:456216"/>
        <dbReference type="EC" id="2.7.11.1"/>
    </reaction>
</comment>
<sequence length="445" mass="49217">MAESIVGEEAPSKVIFGNYELGCLLGRGSSAKVYHARHLPSGNSVAIKVFPNPRRPAGHPASASDSFIREISALRRLRHRHIVRLHEVLASRSKVYLVLDHAKGGELLSRIDDHGRLSEDLARRLFHQLISAVAYSHSRGVFHRDLKLENLLLDEAGDLKVADFGFAALRRSSDGDHLLRTQCGTPTYVSPEILMGKRTNGYDGAKADIWSCGVILFVLVAGYLPFNGSNLMSLYRKIYRGHHRCPRWAPPDLCRFIARLLDPDPATRVSIDGILLDPWFAQGLDATQRAALMRPFFDEQKPRHHAGAGPLNAFDLIAFSYGLDLSGFFVEGETSDRERFTTFEPVDRVLDRVERVGKGEGFVVRKEEEEEEKGAVVSTVVEGQNGELIVRVEVYRLAGGAAVVELEKGGGGAGTFCSEKLRPALCQPLAAVDDRRSDRELPHHA</sequence>
<evidence type="ECO:0000256" key="12">
    <source>
        <dbReference type="PROSITE-ProRule" id="PRU10141"/>
    </source>
</evidence>
<dbReference type="InterPro" id="IPR018451">
    <property type="entry name" value="NAF/FISL_domain"/>
</dbReference>
<dbReference type="GO" id="GO:0005524">
    <property type="term" value="F:ATP binding"/>
    <property type="evidence" value="ECO:0007669"/>
    <property type="project" value="UniProtKB-UniRule"/>
</dbReference>
<keyword evidence="6 16" id="KW-0418">Kinase</keyword>
<dbReference type="InterPro" id="IPR011009">
    <property type="entry name" value="Kinase-like_dom_sf"/>
</dbReference>
<dbReference type="PANTHER" id="PTHR43895">
    <property type="entry name" value="CALCIUM/CALMODULIN-DEPENDENT PROTEIN KINASE KINASE-RELATED"/>
    <property type="match status" value="1"/>
</dbReference>
<keyword evidence="8" id="KW-0464">Manganese</keyword>
<dbReference type="SMART" id="SM00220">
    <property type="entry name" value="S_TKc"/>
    <property type="match status" value="1"/>
</dbReference>
<dbReference type="SUPFAM" id="SSF56112">
    <property type="entry name" value="Protein kinase-like (PK-like)"/>
    <property type="match status" value="1"/>
</dbReference>
<feature type="domain" description="NAF" evidence="15">
    <location>
        <begin position="306"/>
        <end position="330"/>
    </location>
</feature>
<proteinExistence type="evidence at transcript level"/>
<evidence type="ECO:0000256" key="3">
    <source>
        <dbReference type="ARBA" id="ARBA00022527"/>
    </source>
</evidence>
<dbReference type="InterPro" id="IPR008271">
    <property type="entry name" value="Ser/Thr_kinase_AS"/>
</dbReference>
<dbReference type="GO" id="GO:0007165">
    <property type="term" value="P:signal transduction"/>
    <property type="evidence" value="ECO:0007669"/>
    <property type="project" value="InterPro"/>
</dbReference>
<evidence type="ECO:0000256" key="11">
    <source>
        <dbReference type="ARBA" id="ARBA00058225"/>
    </source>
</evidence>
<evidence type="ECO:0000256" key="6">
    <source>
        <dbReference type="ARBA" id="ARBA00022777"/>
    </source>
</evidence>
<keyword evidence="4" id="KW-0808">Transferase</keyword>
<dbReference type="AlphaFoldDB" id="A0A898BD45"/>
<dbReference type="PROSITE" id="PS00108">
    <property type="entry name" value="PROTEIN_KINASE_ST"/>
    <property type="match status" value="1"/>
</dbReference>
<evidence type="ECO:0000256" key="13">
    <source>
        <dbReference type="RuleBase" id="RU000304"/>
    </source>
</evidence>
<reference evidence="16" key="1">
    <citation type="journal article" date="2021" name="PeerJ">
        <title>Genome-wide identification and expression pattern of SnRK gene family under several hormone treatments and its role in floral scent emission in Hedychium coronarium.</title>
        <authorList>
            <person name="Wang C."/>
            <person name="Farhat A."/>
            <person name="Zhou Y."/>
            <person name="Ke Y."/>
            <person name="Li X."/>
            <person name="Yue Y."/>
            <person name="Yu Y."/>
            <person name="Yu R."/>
            <person name="Fan Y."/>
        </authorList>
    </citation>
    <scope>NUCLEOTIDE SEQUENCE</scope>
    <source>
        <strain evidence="16">Hc219.55</strain>
    </source>
</reference>
<dbReference type="CDD" id="cd12195">
    <property type="entry name" value="CIPK_C"/>
    <property type="match status" value="1"/>
</dbReference>
<evidence type="ECO:0000256" key="5">
    <source>
        <dbReference type="ARBA" id="ARBA00022741"/>
    </source>
</evidence>
<dbReference type="InterPro" id="IPR004041">
    <property type="entry name" value="NAF_dom"/>
</dbReference>
<evidence type="ECO:0000256" key="1">
    <source>
        <dbReference type="ARBA" id="ARBA00006234"/>
    </source>
</evidence>
<dbReference type="PANTHER" id="PTHR43895:SF151">
    <property type="entry name" value="CBL-INTERACTING SERINE_THREONINE-PROTEIN KINASE 11"/>
    <property type="match status" value="1"/>
</dbReference>
<name>A0A898BD45_HEDCO</name>
<dbReference type="InterPro" id="IPR017441">
    <property type="entry name" value="Protein_kinase_ATP_BS"/>
</dbReference>
<dbReference type="FunFam" id="1.10.510.10:FF:000571">
    <property type="entry name" value="Maternal embryonic leucine zipper kinase"/>
    <property type="match status" value="1"/>
</dbReference>
<dbReference type="Pfam" id="PF00069">
    <property type="entry name" value="Pkinase"/>
    <property type="match status" value="1"/>
</dbReference>
<keyword evidence="3 13" id="KW-0723">Serine/threonine-protein kinase</keyword>
<keyword evidence="7 12" id="KW-0067">ATP-binding</keyword>
<dbReference type="PROSITE" id="PS00107">
    <property type="entry name" value="PROTEIN_KINASE_ATP"/>
    <property type="match status" value="1"/>
</dbReference>
<comment type="catalytic activity">
    <reaction evidence="10">
        <text>L-seryl-[protein] + ATP = O-phospho-L-seryl-[protein] + ADP + H(+)</text>
        <dbReference type="Rhea" id="RHEA:17989"/>
        <dbReference type="Rhea" id="RHEA-COMP:9863"/>
        <dbReference type="Rhea" id="RHEA-COMP:11604"/>
        <dbReference type="ChEBI" id="CHEBI:15378"/>
        <dbReference type="ChEBI" id="CHEBI:29999"/>
        <dbReference type="ChEBI" id="CHEBI:30616"/>
        <dbReference type="ChEBI" id="CHEBI:83421"/>
        <dbReference type="ChEBI" id="CHEBI:456216"/>
        <dbReference type="EC" id="2.7.11.1"/>
    </reaction>
</comment>
<evidence type="ECO:0000256" key="9">
    <source>
        <dbReference type="ARBA" id="ARBA00047899"/>
    </source>
</evidence>
<evidence type="ECO:0000256" key="4">
    <source>
        <dbReference type="ARBA" id="ARBA00022679"/>
    </source>
</evidence>
<organism evidence="16">
    <name type="scientific">Hedychium coronarium</name>
    <name type="common">White butterfly ginger-lily</name>
    <dbReference type="NCBI Taxonomy" id="71610"/>
    <lineage>
        <taxon>Eukaryota</taxon>
        <taxon>Viridiplantae</taxon>
        <taxon>Streptophyta</taxon>
        <taxon>Embryophyta</taxon>
        <taxon>Tracheophyta</taxon>
        <taxon>Spermatophyta</taxon>
        <taxon>Magnoliopsida</taxon>
        <taxon>Liliopsida</taxon>
        <taxon>Zingiberales</taxon>
        <taxon>Zingiberaceae</taxon>
        <taxon>Hedychium</taxon>
    </lineage>
</organism>
<dbReference type="InterPro" id="IPR000719">
    <property type="entry name" value="Prot_kinase_dom"/>
</dbReference>
<comment type="function">
    <text evidence="11">CIPK serine-threonine protein kinases interact with CBL proteins. Binding of a CBL protein to the regulatory NAF domain of CIPK protein lead to the activation of the kinase in a calcium-dependent manner.</text>
</comment>
<evidence type="ECO:0000256" key="7">
    <source>
        <dbReference type="ARBA" id="ARBA00022840"/>
    </source>
</evidence>
<dbReference type="EMBL" id="MW393717">
    <property type="protein sequence ID" value="QSH71618.1"/>
    <property type="molecule type" value="mRNA"/>
</dbReference>
<evidence type="ECO:0000259" key="15">
    <source>
        <dbReference type="PROSITE" id="PS50816"/>
    </source>
</evidence>
<comment type="similarity">
    <text evidence="1">Belongs to the protein kinase superfamily. CAMK Ser/Thr protein kinase family. SNF1 subfamily.</text>
</comment>
<dbReference type="Pfam" id="PF03822">
    <property type="entry name" value="NAF"/>
    <property type="match status" value="1"/>
</dbReference>
<protein>
    <recommendedName>
        <fullName evidence="2">non-specific serine/threonine protein kinase</fullName>
        <ecNumber evidence="2">2.7.11.1</ecNumber>
    </recommendedName>
</protein>
<feature type="domain" description="Protein kinase" evidence="14">
    <location>
        <begin position="19"/>
        <end position="280"/>
    </location>
</feature>
<feature type="binding site" evidence="12">
    <location>
        <position position="48"/>
    </location>
    <ligand>
        <name>ATP</name>
        <dbReference type="ChEBI" id="CHEBI:30616"/>
    </ligand>
</feature>
<dbReference type="PROSITE" id="PS50816">
    <property type="entry name" value="NAF"/>
    <property type="match status" value="1"/>
</dbReference>
<keyword evidence="5 12" id="KW-0547">Nucleotide-binding</keyword>
<dbReference type="Gene3D" id="1.10.510.10">
    <property type="entry name" value="Transferase(Phosphotransferase) domain 1"/>
    <property type="match status" value="1"/>
</dbReference>